<dbReference type="EMBL" id="JBHRZH010000015">
    <property type="protein sequence ID" value="MFC3762691.1"/>
    <property type="molecule type" value="Genomic_DNA"/>
</dbReference>
<evidence type="ECO:0000256" key="3">
    <source>
        <dbReference type="ARBA" id="ARBA00023163"/>
    </source>
</evidence>
<dbReference type="PROSITE" id="PS51118">
    <property type="entry name" value="HTH_HXLR"/>
    <property type="match status" value="1"/>
</dbReference>
<dbReference type="PANTHER" id="PTHR33204:SF18">
    <property type="entry name" value="TRANSCRIPTIONAL REGULATORY PROTEIN"/>
    <property type="match status" value="1"/>
</dbReference>
<protein>
    <submittedName>
        <fullName evidence="5">Winged helix-turn-helix transcriptional regulator</fullName>
    </submittedName>
</protein>
<organism evidence="5 6">
    <name type="scientific">Tenggerimyces flavus</name>
    <dbReference type="NCBI Taxonomy" id="1708749"/>
    <lineage>
        <taxon>Bacteria</taxon>
        <taxon>Bacillati</taxon>
        <taxon>Actinomycetota</taxon>
        <taxon>Actinomycetes</taxon>
        <taxon>Propionibacteriales</taxon>
        <taxon>Nocardioidaceae</taxon>
        <taxon>Tenggerimyces</taxon>
    </lineage>
</organism>
<dbReference type="InterPro" id="IPR036527">
    <property type="entry name" value="SCP2_sterol-bd_dom_sf"/>
</dbReference>
<dbReference type="RefSeq" id="WP_205118963.1">
    <property type="nucleotide sequence ID" value="NZ_JAFBCM010000001.1"/>
</dbReference>
<name>A0ABV7YBL7_9ACTN</name>
<comment type="caution">
    <text evidence="5">The sequence shown here is derived from an EMBL/GenBank/DDBJ whole genome shotgun (WGS) entry which is preliminary data.</text>
</comment>
<dbReference type="Proteomes" id="UP001595699">
    <property type="component" value="Unassembled WGS sequence"/>
</dbReference>
<dbReference type="Pfam" id="PF01638">
    <property type="entry name" value="HxlR"/>
    <property type="match status" value="1"/>
</dbReference>
<dbReference type="SUPFAM" id="SSF46785">
    <property type="entry name" value="Winged helix' DNA-binding domain"/>
    <property type="match status" value="1"/>
</dbReference>
<sequence length="225" mass="25245">MDRYGQFCPVAKATELLTERWTLLVLRELLAGSSQFNQLRRGVPRMSPTLLAKRLRMLEKAGIVVRRDGAYFLSEAGRELEPIVMALGRWGIRWVPQLGELDYDPHLLLWDMHRRVDVSRVPARRTVLEFAFSDAASAARWWIVLSRSGADLCDFDPGYGTAVVVTGSLRALVRVWRGDLAWSAAVRSGQLTLTGSESARRAFPHWFLLSDFAPVERPAPLVAAG</sequence>
<evidence type="ECO:0000313" key="6">
    <source>
        <dbReference type="Proteomes" id="UP001595699"/>
    </source>
</evidence>
<dbReference type="Gene3D" id="1.10.10.10">
    <property type="entry name" value="Winged helix-like DNA-binding domain superfamily/Winged helix DNA-binding domain"/>
    <property type="match status" value="1"/>
</dbReference>
<keyword evidence="2" id="KW-0238">DNA-binding</keyword>
<feature type="domain" description="HTH hxlR-type" evidence="4">
    <location>
        <begin position="8"/>
        <end position="99"/>
    </location>
</feature>
<evidence type="ECO:0000259" key="4">
    <source>
        <dbReference type="PROSITE" id="PS51118"/>
    </source>
</evidence>
<evidence type="ECO:0000256" key="2">
    <source>
        <dbReference type="ARBA" id="ARBA00023125"/>
    </source>
</evidence>
<keyword evidence="6" id="KW-1185">Reference proteome</keyword>
<dbReference type="InterPro" id="IPR036390">
    <property type="entry name" value="WH_DNA-bd_sf"/>
</dbReference>
<dbReference type="InterPro" id="IPR002577">
    <property type="entry name" value="HTH_HxlR"/>
</dbReference>
<keyword evidence="3" id="KW-0804">Transcription</keyword>
<evidence type="ECO:0000313" key="5">
    <source>
        <dbReference type="EMBL" id="MFC3762691.1"/>
    </source>
</evidence>
<reference evidence="6" key="1">
    <citation type="journal article" date="2019" name="Int. J. Syst. Evol. Microbiol.">
        <title>The Global Catalogue of Microorganisms (GCM) 10K type strain sequencing project: providing services to taxonomists for standard genome sequencing and annotation.</title>
        <authorList>
            <consortium name="The Broad Institute Genomics Platform"/>
            <consortium name="The Broad Institute Genome Sequencing Center for Infectious Disease"/>
            <person name="Wu L."/>
            <person name="Ma J."/>
        </authorList>
    </citation>
    <scope>NUCLEOTIDE SEQUENCE [LARGE SCALE GENOMIC DNA]</scope>
    <source>
        <strain evidence="6">CGMCC 4.7241</strain>
    </source>
</reference>
<dbReference type="SUPFAM" id="SSF55718">
    <property type="entry name" value="SCP-like"/>
    <property type="match status" value="1"/>
</dbReference>
<dbReference type="PANTHER" id="PTHR33204">
    <property type="entry name" value="TRANSCRIPTIONAL REGULATOR, MARR FAMILY"/>
    <property type="match status" value="1"/>
</dbReference>
<keyword evidence="1" id="KW-0805">Transcription regulation</keyword>
<proteinExistence type="predicted"/>
<dbReference type="InterPro" id="IPR036388">
    <property type="entry name" value="WH-like_DNA-bd_sf"/>
</dbReference>
<gene>
    <name evidence="5" type="ORF">ACFOUW_17745</name>
</gene>
<evidence type="ECO:0000256" key="1">
    <source>
        <dbReference type="ARBA" id="ARBA00023015"/>
    </source>
</evidence>
<accession>A0ABV7YBL7</accession>